<feature type="region of interest" description="Disordered" evidence="1">
    <location>
        <begin position="319"/>
        <end position="339"/>
    </location>
</feature>
<accession>A0A238BVG7</accession>
<reference evidence="3 4" key="1">
    <citation type="submission" date="2015-12" db="EMBL/GenBank/DDBJ databases">
        <title>Draft genome of the nematode, Onchocerca flexuosa.</title>
        <authorList>
            <person name="Mitreva M."/>
        </authorList>
    </citation>
    <scope>NUCLEOTIDE SEQUENCE [LARGE SCALE GENOMIC DNA]</scope>
    <source>
        <strain evidence="3">Red Deer</strain>
    </source>
</reference>
<dbReference type="EMBL" id="KZ269995">
    <property type="protein sequence ID" value="OZC09337.1"/>
    <property type="molecule type" value="Genomic_DNA"/>
</dbReference>
<sequence>MELKNPENRQNFLEGKRRILEILLDLKAYKTEVDYQTIRDEYMKRHNVSLNASEYQRLFMNKSAFKNFFRVFYREVIIINHNPIRIKLRSPDIKLPEKITEEDLHLLANINKIELPIFPLEYQPPTSTVVRRERTSEYLEHVAAPDGDVLKRSEMESKPIANCGEKLENEERQLSNEKQCGGDAHEIDPMGISADMSKVISAQGDDYDRTHKRLSKPVDLNEDKYTGDEESADSSDSEVKVSKKYRKKKFKGNMNTFNISSGTQSLLQIKDTDSAADRYSYSEKDRNHVEQSVPLTISEENKQVGKRLSVAERSLQQSLNYSGERNHSSSSSVDLSDRNSAGTIRELNKIPYGSYSVPSPAAGQSISFQGTLTADSVSYFDNYQRPAEIVQKLSS</sequence>
<dbReference type="InterPro" id="IPR055938">
    <property type="entry name" value="DUF7516"/>
</dbReference>
<keyword evidence="4" id="KW-1185">Reference proteome</keyword>
<feature type="non-terminal residue" evidence="3">
    <location>
        <position position="395"/>
    </location>
</feature>
<dbReference type="Proteomes" id="UP000242913">
    <property type="component" value="Unassembled WGS sequence"/>
</dbReference>
<dbReference type="OrthoDB" id="5871534at2759"/>
<organism evidence="3 4">
    <name type="scientific">Onchocerca flexuosa</name>
    <dbReference type="NCBI Taxonomy" id="387005"/>
    <lineage>
        <taxon>Eukaryota</taxon>
        <taxon>Metazoa</taxon>
        <taxon>Ecdysozoa</taxon>
        <taxon>Nematoda</taxon>
        <taxon>Chromadorea</taxon>
        <taxon>Rhabditida</taxon>
        <taxon>Spirurina</taxon>
        <taxon>Spiruromorpha</taxon>
        <taxon>Filarioidea</taxon>
        <taxon>Onchocercidae</taxon>
        <taxon>Onchocerca</taxon>
    </lineage>
</organism>
<evidence type="ECO:0000313" key="4">
    <source>
        <dbReference type="Proteomes" id="UP000242913"/>
    </source>
</evidence>
<gene>
    <name evidence="3" type="ORF">X798_03678</name>
</gene>
<name>A0A238BVG7_9BILA</name>
<evidence type="ECO:0000313" key="3">
    <source>
        <dbReference type="EMBL" id="OZC09337.1"/>
    </source>
</evidence>
<protein>
    <recommendedName>
        <fullName evidence="2">DUF7516 domain-containing protein</fullName>
    </recommendedName>
</protein>
<proteinExistence type="predicted"/>
<evidence type="ECO:0000256" key="1">
    <source>
        <dbReference type="SAM" id="MobiDB-lite"/>
    </source>
</evidence>
<dbReference type="AlphaFoldDB" id="A0A238BVG7"/>
<feature type="domain" description="DUF7516" evidence="2">
    <location>
        <begin position="13"/>
        <end position="94"/>
    </location>
</feature>
<feature type="region of interest" description="Disordered" evidence="1">
    <location>
        <begin position="204"/>
        <end position="241"/>
    </location>
</feature>
<dbReference type="Pfam" id="PF24360">
    <property type="entry name" value="DUF7516"/>
    <property type="match status" value="1"/>
</dbReference>
<evidence type="ECO:0000259" key="2">
    <source>
        <dbReference type="Pfam" id="PF24360"/>
    </source>
</evidence>